<reference evidence="1" key="2">
    <citation type="submission" date="2020-07" db="EMBL/GenBank/DDBJ databases">
        <authorList>
            <person name="Vera ALvarez R."/>
            <person name="Arias-Moreno D.M."/>
            <person name="Jimenez-Jacinto V."/>
            <person name="Jimenez-Bremont J.F."/>
            <person name="Swaminathan K."/>
            <person name="Moose S.P."/>
            <person name="Guerrero-Gonzalez M.L."/>
            <person name="Marino-Ramirez L."/>
            <person name="Landsman D."/>
            <person name="Rodriguez-Kessler M."/>
            <person name="Delgado-Sanchez P."/>
        </authorList>
    </citation>
    <scope>NUCLEOTIDE SEQUENCE</scope>
    <source>
        <tissue evidence="1">Cladode</tissue>
    </source>
</reference>
<reference evidence="1" key="1">
    <citation type="journal article" date="2013" name="J. Plant Res.">
        <title>Effect of fungi and light on seed germination of three Opuntia species from semiarid lands of central Mexico.</title>
        <authorList>
            <person name="Delgado-Sanchez P."/>
            <person name="Jimenez-Bremont J.F."/>
            <person name="Guerrero-Gonzalez Mde L."/>
            <person name="Flores J."/>
        </authorList>
    </citation>
    <scope>NUCLEOTIDE SEQUENCE</scope>
    <source>
        <tissue evidence="1">Cladode</tissue>
    </source>
</reference>
<protein>
    <submittedName>
        <fullName evidence="1">Uncharacterized protein</fullName>
    </submittedName>
</protein>
<evidence type="ECO:0000313" key="1">
    <source>
        <dbReference type="EMBL" id="MBA4671223.1"/>
    </source>
</evidence>
<dbReference type="EMBL" id="GISG01250121">
    <property type="protein sequence ID" value="MBA4671223.1"/>
    <property type="molecule type" value="Transcribed_RNA"/>
</dbReference>
<sequence>MLSINRYLVIITRAHHYLQNTPFLHLKAQINRRGKTQHSNPMYKAPYKILAWPKKPTEHRLKTSARHKLEKGKQTVLAPSIRQAVLKKKEVHANCEGFFK</sequence>
<proteinExistence type="predicted"/>
<name>A0A7C9EP84_OPUST</name>
<dbReference type="AlphaFoldDB" id="A0A7C9EP84"/>
<organism evidence="1">
    <name type="scientific">Opuntia streptacantha</name>
    <name type="common">Prickly pear cactus</name>
    <name type="synonym">Opuntia cardona</name>
    <dbReference type="NCBI Taxonomy" id="393608"/>
    <lineage>
        <taxon>Eukaryota</taxon>
        <taxon>Viridiplantae</taxon>
        <taxon>Streptophyta</taxon>
        <taxon>Embryophyta</taxon>
        <taxon>Tracheophyta</taxon>
        <taxon>Spermatophyta</taxon>
        <taxon>Magnoliopsida</taxon>
        <taxon>eudicotyledons</taxon>
        <taxon>Gunneridae</taxon>
        <taxon>Pentapetalae</taxon>
        <taxon>Caryophyllales</taxon>
        <taxon>Cactineae</taxon>
        <taxon>Cactaceae</taxon>
        <taxon>Opuntioideae</taxon>
        <taxon>Opuntia</taxon>
    </lineage>
</organism>
<accession>A0A7C9EP84</accession>